<evidence type="ECO:0000313" key="3">
    <source>
        <dbReference type="EMBL" id="NYJ32792.1"/>
    </source>
</evidence>
<protein>
    <recommendedName>
        <fullName evidence="5">Cellulose synthase</fullName>
    </recommendedName>
</protein>
<evidence type="ECO:0000256" key="1">
    <source>
        <dbReference type="SAM" id="MobiDB-lite"/>
    </source>
</evidence>
<dbReference type="EMBL" id="JACCFS010000001">
    <property type="protein sequence ID" value="NYJ32792.1"/>
    <property type="molecule type" value="Genomic_DNA"/>
</dbReference>
<keyword evidence="2" id="KW-0812">Transmembrane</keyword>
<feature type="transmembrane region" description="Helical" evidence="2">
    <location>
        <begin position="41"/>
        <end position="63"/>
    </location>
</feature>
<feature type="transmembrane region" description="Helical" evidence="2">
    <location>
        <begin position="6"/>
        <end position="29"/>
    </location>
</feature>
<keyword evidence="4" id="KW-1185">Reference proteome</keyword>
<comment type="caution">
    <text evidence="3">The sequence shown here is derived from an EMBL/GenBank/DDBJ whole genome shotgun (WGS) entry which is preliminary data.</text>
</comment>
<gene>
    <name evidence="3" type="ORF">HNR10_000673</name>
</gene>
<dbReference type="Proteomes" id="UP000572051">
    <property type="component" value="Unassembled WGS sequence"/>
</dbReference>
<dbReference type="AlphaFoldDB" id="A0A7Z0J8J4"/>
<proteinExistence type="predicted"/>
<evidence type="ECO:0008006" key="5">
    <source>
        <dbReference type="Google" id="ProtNLM"/>
    </source>
</evidence>
<reference evidence="3 4" key="1">
    <citation type="submission" date="2020-07" db="EMBL/GenBank/DDBJ databases">
        <title>Sequencing the genomes of 1000 actinobacteria strains.</title>
        <authorList>
            <person name="Klenk H.-P."/>
        </authorList>
    </citation>
    <scope>NUCLEOTIDE SEQUENCE [LARGE SCALE GENOMIC DNA]</scope>
    <source>
        <strain evidence="3 4">DSM 44442</strain>
    </source>
</reference>
<evidence type="ECO:0000313" key="4">
    <source>
        <dbReference type="Proteomes" id="UP000572051"/>
    </source>
</evidence>
<feature type="compositionally biased region" description="Low complexity" evidence="1">
    <location>
        <begin position="126"/>
        <end position="140"/>
    </location>
</feature>
<name>A0A7Z0J8J4_9ACTN</name>
<organism evidence="3 4">
    <name type="scientific">Nocardiopsis aegyptia</name>
    <dbReference type="NCBI Taxonomy" id="220378"/>
    <lineage>
        <taxon>Bacteria</taxon>
        <taxon>Bacillati</taxon>
        <taxon>Actinomycetota</taxon>
        <taxon>Actinomycetes</taxon>
        <taxon>Streptosporangiales</taxon>
        <taxon>Nocardiopsidaceae</taxon>
        <taxon>Nocardiopsis</taxon>
    </lineage>
</organism>
<evidence type="ECO:0000256" key="2">
    <source>
        <dbReference type="SAM" id="Phobius"/>
    </source>
</evidence>
<dbReference type="RefSeq" id="WP_179820740.1">
    <property type="nucleotide sequence ID" value="NZ_JACCFS010000001.1"/>
</dbReference>
<feature type="transmembrane region" description="Helical" evidence="2">
    <location>
        <begin position="69"/>
        <end position="95"/>
    </location>
</feature>
<keyword evidence="2" id="KW-1133">Transmembrane helix</keyword>
<keyword evidence="2" id="KW-0472">Membrane</keyword>
<feature type="region of interest" description="Disordered" evidence="1">
    <location>
        <begin position="104"/>
        <end position="153"/>
    </location>
</feature>
<accession>A0A7Z0J8J4</accession>
<sequence>MPDDLTATAGLSLGAALTIVGLLITFFVWRRKGVASGLRGVAWSLLPLAAGLLGLMNAIWQFVLSLVGIVAGLAFNPLVWAGVVMVGVSVVLYVVSGFMRARGAGTSPRGAAKGEGSAKGAGGAKAAGPAAAPAGQVGAKAPKKSGGDDLSDFSDIEDLLRKRGID</sequence>